<dbReference type="Gene3D" id="3.40.50.300">
    <property type="entry name" value="P-loop containing nucleotide triphosphate hydrolases"/>
    <property type="match status" value="1"/>
</dbReference>
<dbReference type="CDD" id="cd03214">
    <property type="entry name" value="ABC_Iron-Siderophores_B12_Hemin"/>
    <property type="match status" value="1"/>
</dbReference>
<dbReference type="Proteomes" id="UP000253420">
    <property type="component" value="Unassembled WGS sequence"/>
</dbReference>
<keyword evidence="7" id="KW-1185">Reference proteome</keyword>
<dbReference type="FunFam" id="3.40.50.300:FF:000134">
    <property type="entry name" value="Iron-enterobactin ABC transporter ATP-binding protein"/>
    <property type="match status" value="1"/>
</dbReference>
<evidence type="ECO:0000256" key="3">
    <source>
        <dbReference type="ARBA" id="ARBA00022741"/>
    </source>
</evidence>
<protein>
    <submittedName>
        <fullName evidence="6">ABC transporter ATP-binding protein</fullName>
    </submittedName>
</protein>
<comment type="similarity">
    <text evidence="1">Belongs to the ABC transporter superfamily.</text>
</comment>
<evidence type="ECO:0000313" key="7">
    <source>
        <dbReference type="Proteomes" id="UP000253420"/>
    </source>
</evidence>
<dbReference type="GO" id="GO:0016887">
    <property type="term" value="F:ATP hydrolysis activity"/>
    <property type="evidence" value="ECO:0007669"/>
    <property type="project" value="InterPro"/>
</dbReference>
<sequence>MTISVKDARWTASGKMIVDGITLDIEAGQMLGLLGPNGSGKSSLLRLICGLRRVESGVIRLGDDEIGLIPRAQLSRRIAIVEQQATTDAQVTVNDVVRLGRTPHRSPLSQWTMRDDAAVNHALESVGMLEKRAQSWHTLSGGERQRVHIARALAQTPAELLLDEPTNHLDIQHQLDILSLISRLPVTSVVALHDLNLAAMFCDRIAILHHGRVIAAGDPGTVLTEELVADVFGVRTFIDRSPHHGKPHIHFLAAHRS</sequence>
<evidence type="ECO:0000313" key="6">
    <source>
        <dbReference type="EMBL" id="RCS25674.1"/>
    </source>
</evidence>
<dbReference type="InterPro" id="IPR003593">
    <property type="entry name" value="AAA+_ATPase"/>
</dbReference>
<accession>A0A368K8X4</accession>
<gene>
    <name evidence="6" type="ORF">DUT91_02540</name>
</gene>
<dbReference type="InterPro" id="IPR027417">
    <property type="entry name" value="P-loop_NTPase"/>
</dbReference>
<dbReference type="RefSeq" id="WP_114438766.1">
    <property type="nucleotide sequence ID" value="NZ_QOZG01000001.1"/>
</dbReference>
<dbReference type="AlphaFoldDB" id="A0A368K8X4"/>
<dbReference type="PANTHER" id="PTHR42794:SF2">
    <property type="entry name" value="ABC TRANSPORTER ATP-BINDING PROTEIN"/>
    <property type="match status" value="1"/>
</dbReference>
<evidence type="ECO:0000256" key="2">
    <source>
        <dbReference type="ARBA" id="ARBA00022448"/>
    </source>
</evidence>
<keyword evidence="3" id="KW-0547">Nucleotide-binding</keyword>
<keyword evidence="2" id="KW-0813">Transport</keyword>
<dbReference type="PROSITE" id="PS50893">
    <property type="entry name" value="ABC_TRANSPORTER_2"/>
    <property type="match status" value="1"/>
</dbReference>
<name>A0A368K8X4_9HYPH</name>
<keyword evidence="4 6" id="KW-0067">ATP-binding</keyword>
<dbReference type="PANTHER" id="PTHR42794">
    <property type="entry name" value="HEMIN IMPORT ATP-BINDING PROTEIN HMUV"/>
    <property type="match status" value="1"/>
</dbReference>
<dbReference type="SUPFAM" id="SSF52540">
    <property type="entry name" value="P-loop containing nucleoside triphosphate hydrolases"/>
    <property type="match status" value="1"/>
</dbReference>
<dbReference type="InterPro" id="IPR003439">
    <property type="entry name" value="ABC_transporter-like_ATP-bd"/>
</dbReference>
<evidence type="ECO:0000256" key="1">
    <source>
        <dbReference type="ARBA" id="ARBA00005417"/>
    </source>
</evidence>
<dbReference type="EMBL" id="QOZG01000001">
    <property type="protein sequence ID" value="RCS25674.1"/>
    <property type="molecule type" value="Genomic_DNA"/>
</dbReference>
<comment type="caution">
    <text evidence="6">The sequence shown here is derived from an EMBL/GenBank/DDBJ whole genome shotgun (WGS) entry which is preliminary data.</text>
</comment>
<evidence type="ECO:0000256" key="4">
    <source>
        <dbReference type="ARBA" id="ARBA00022840"/>
    </source>
</evidence>
<evidence type="ECO:0000259" key="5">
    <source>
        <dbReference type="PROSITE" id="PS50893"/>
    </source>
</evidence>
<feature type="domain" description="ABC transporter" evidence="5">
    <location>
        <begin position="3"/>
        <end position="235"/>
    </location>
</feature>
<organism evidence="6 7">
    <name type="scientific">Phyllobacterium salinisoli</name>
    <dbReference type="NCBI Taxonomy" id="1899321"/>
    <lineage>
        <taxon>Bacteria</taxon>
        <taxon>Pseudomonadati</taxon>
        <taxon>Pseudomonadota</taxon>
        <taxon>Alphaproteobacteria</taxon>
        <taxon>Hyphomicrobiales</taxon>
        <taxon>Phyllobacteriaceae</taxon>
        <taxon>Phyllobacterium</taxon>
    </lineage>
</organism>
<dbReference type="GO" id="GO:0005524">
    <property type="term" value="F:ATP binding"/>
    <property type="evidence" value="ECO:0007669"/>
    <property type="project" value="UniProtKB-KW"/>
</dbReference>
<proteinExistence type="inferred from homology"/>
<dbReference type="SMART" id="SM00382">
    <property type="entry name" value="AAA"/>
    <property type="match status" value="1"/>
</dbReference>
<dbReference type="OrthoDB" id="9810077at2"/>
<dbReference type="Pfam" id="PF00005">
    <property type="entry name" value="ABC_tran"/>
    <property type="match status" value="1"/>
</dbReference>
<reference evidence="6 7" key="1">
    <citation type="submission" date="2018-07" db="EMBL/GenBank/DDBJ databases">
        <title>The draft genome of Phyllobacterium salinisoli.</title>
        <authorList>
            <person name="Liu L."/>
            <person name="Li L."/>
            <person name="Zhang X."/>
            <person name="Liang L."/>
        </authorList>
    </citation>
    <scope>NUCLEOTIDE SEQUENCE [LARGE SCALE GENOMIC DNA]</scope>
    <source>
        <strain evidence="6 7">LLAN61</strain>
    </source>
</reference>